<gene>
    <name evidence="11" type="primary">rsxC</name>
    <name evidence="8" type="synonym">rnfC</name>
    <name evidence="11" type="ORF">ACFFJP_17505</name>
</gene>
<name>A0ABV6BGX0_9GAMM</name>
<dbReference type="Gene3D" id="3.30.70.20">
    <property type="match status" value="1"/>
</dbReference>
<feature type="region of interest" description="Disordered" evidence="9">
    <location>
        <begin position="520"/>
        <end position="805"/>
    </location>
</feature>
<dbReference type="InterPro" id="IPR017896">
    <property type="entry name" value="4Fe4S_Fe-S-bd"/>
</dbReference>
<comment type="subunit">
    <text evidence="8">The complex is composed of six subunits: RnfA, RnfB, RnfC, RnfD, RnfE and RnfG.</text>
</comment>
<evidence type="ECO:0000256" key="7">
    <source>
        <dbReference type="ARBA" id="ARBA00023014"/>
    </source>
</evidence>
<dbReference type="InterPro" id="IPR011538">
    <property type="entry name" value="Nuo51_FMN-bd"/>
</dbReference>
<dbReference type="NCBIfam" id="TIGR01945">
    <property type="entry name" value="rnfC"/>
    <property type="match status" value="1"/>
</dbReference>
<reference evidence="11 12" key="1">
    <citation type="submission" date="2024-09" db="EMBL/GenBank/DDBJ databases">
        <authorList>
            <person name="Sun Q."/>
            <person name="Mori K."/>
        </authorList>
    </citation>
    <scope>NUCLEOTIDE SEQUENCE [LARGE SCALE GENOMIC DNA]</scope>
    <source>
        <strain evidence="11 12">KCTC 23315</strain>
    </source>
</reference>
<feature type="compositionally biased region" description="Low complexity" evidence="9">
    <location>
        <begin position="761"/>
        <end position="797"/>
    </location>
</feature>
<dbReference type="Pfam" id="PF01512">
    <property type="entry name" value="Complex1_51K"/>
    <property type="match status" value="1"/>
</dbReference>
<feature type="binding site" evidence="8">
    <location>
        <position position="425"/>
    </location>
    <ligand>
        <name>[4Fe-4S] cluster</name>
        <dbReference type="ChEBI" id="CHEBI:49883"/>
        <label>1</label>
    </ligand>
</feature>
<dbReference type="RefSeq" id="WP_377247245.1">
    <property type="nucleotide sequence ID" value="NZ_JBHLXP010000005.1"/>
</dbReference>
<feature type="binding site" evidence="8">
    <location>
        <position position="421"/>
    </location>
    <ligand>
        <name>[4Fe-4S] cluster</name>
        <dbReference type="ChEBI" id="CHEBI:49883"/>
        <label>2</label>
    </ligand>
</feature>
<dbReference type="EC" id="7.-.-.-" evidence="8"/>
<keyword evidence="8" id="KW-0472">Membrane</keyword>
<feature type="binding site" evidence="8">
    <location>
        <position position="418"/>
    </location>
    <ligand>
        <name>[4Fe-4S] cluster</name>
        <dbReference type="ChEBI" id="CHEBI:49883"/>
        <label>2</label>
    </ligand>
</feature>
<dbReference type="PANTHER" id="PTHR43034">
    <property type="entry name" value="ION-TRANSLOCATING OXIDOREDUCTASE COMPLEX SUBUNIT C"/>
    <property type="match status" value="1"/>
</dbReference>
<dbReference type="SUPFAM" id="SSF46548">
    <property type="entry name" value="alpha-helical ferredoxin"/>
    <property type="match status" value="1"/>
</dbReference>
<protein>
    <recommendedName>
        <fullName evidence="8">Ion-translocating oxidoreductase complex subunit C</fullName>
        <ecNumber evidence="8">7.-.-.-</ecNumber>
    </recommendedName>
    <alternativeName>
        <fullName evidence="8">Rnf electron transport complex subunit C</fullName>
    </alternativeName>
</protein>
<evidence type="ECO:0000256" key="6">
    <source>
        <dbReference type="ARBA" id="ARBA00023004"/>
    </source>
</evidence>
<dbReference type="PROSITE" id="PS51379">
    <property type="entry name" value="4FE4S_FER_2"/>
    <property type="match status" value="2"/>
</dbReference>
<dbReference type="HAMAP" id="MF_00461">
    <property type="entry name" value="RsxC_RnfC"/>
    <property type="match status" value="1"/>
</dbReference>
<sequence length="805" mass="85135">MPSLFQQIKAGQLWDFHGGIHPPARKKLTSQAPIGQMALPERLYIPLRQHIGVAGKLLVKAGDLVLKGQPLTAADNAMAIPVHAPTSGQVLAIENYPSAHPSALPEPCLVLQPDGLEQWRPRHALDYLHTERPMLLARIQQAGIAGMGGAGFPTHIKSGASTGVDYLIVNAVECEPYITADDVLMQHHAATIVRGIEILCKLLNPKAVLIGIEDDKPQAIAAMQRACQGKDDYLLRVVPAKYPSGGEKQLIKLLTSKEVPNGRRPLDIGIVMQNVGTVFAIAQAIEEDIPLISRIVTVVGQTLQHSQNIRALIGTPVGALLDACGFAAEPQQRVIMGGPMMGFTLPTLQIPLVKTTNCIIAPTKHELPAAGTEMDCIRCGACAEVCPAVLLPQQLVWYAKAKDYEQLKSHHLADCIECGACSYVCPSEIPLVQYYRVAKAEIRELAREELKAEQAKARFEARNERLERDKQQRAERNQALAAQRQAMLAEQQKQQIAAAQQRVDTAAPQELSKEQIIAERERKKAEARAYQAAKAQPADEKTTSAGTAPDSTPDPRAAAVAAAIARAKAKKSADAEPPAAPDSPLPDSAEVTATDDPRKAAVAAAIARAKAKKLAEAEPAAQPEDTPITAEPAAEDPRKAAVAAAIARAKAKKLAEAEPAAQPEDTPITAEPAAEDPRKAAVAAAIARAKAKKLAEAAPAALHEDTPITAEPAAEDPRKAAVAAAIARAKAKKLAETAAAEPGGAMISADEPTESPTESQSVAASNAEAAPAVSAEDAKKAAIAAAIARAKARQQSKPTDPEQPS</sequence>
<evidence type="ECO:0000256" key="9">
    <source>
        <dbReference type="SAM" id="MobiDB-lite"/>
    </source>
</evidence>
<keyword evidence="2 8" id="KW-0004">4Fe-4S</keyword>
<feature type="binding site" evidence="8">
    <location>
        <position position="386"/>
    </location>
    <ligand>
        <name>[4Fe-4S] cluster</name>
        <dbReference type="ChEBI" id="CHEBI:49883"/>
        <label>2</label>
    </ligand>
</feature>
<comment type="function">
    <text evidence="8">Part of a membrane-bound complex that couples electron transfer with translocation of ions across the membrane.</text>
</comment>
<keyword evidence="1 8" id="KW-0813">Transport</keyword>
<feature type="binding site" evidence="8">
    <location>
        <position position="376"/>
    </location>
    <ligand>
        <name>[4Fe-4S] cluster</name>
        <dbReference type="ChEBI" id="CHEBI:49883"/>
        <label>1</label>
    </ligand>
</feature>
<feature type="binding site" evidence="8">
    <location>
        <position position="415"/>
    </location>
    <ligand>
        <name>[4Fe-4S] cluster</name>
        <dbReference type="ChEBI" id="CHEBI:49883"/>
        <label>2</label>
    </ligand>
</feature>
<comment type="cofactor">
    <cofactor evidence="8">
        <name>[4Fe-4S] cluster</name>
        <dbReference type="ChEBI" id="CHEBI:49883"/>
    </cofactor>
    <text evidence="8">Binds 2 [4Fe-4S] clusters per subunit.</text>
</comment>
<evidence type="ECO:0000256" key="5">
    <source>
        <dbReference type="ARBA" id="ARBA00022982"/>
    </source>
</evidence>
<dbReference type="Proteomes" id="UP001589813">
    <property type="component" value="Unassembled WGS sequence"/>
</dbReference>
<proteinExistence type="inferred from homology"/>
<comment type="caution">
    <text evidence="11">The sequence shown here is derived from an EMBL/GenBank/DDBJ whole genome shotgun (WGS) entry which is preliminary data.</text>
</comment>
<dbReference type="Pfam" id="PF12838">
    <property type="entry name" value="Fer4_7"/>
    <property type="match status" value="1"/>
</dbReference>
<dbReference type="InterPro" id="IPR026902">
    <property type="entry name" value="RnfC_N"/>
</dbReference>
<evidence type="ECO:0000256" key="4">
    <source>
        <dbReference type="ARBA" id="ARBA00022737"/>
    </source>
</evidence>
<evidence type="ECO:0000256" key="1">
    <source>
        <dbReference type="ARBA" id="ARBA00022448"/>
    </source>
</evidence>
<keyword evidence="8" id="KW-0997">Cell inner membrane</keyword>
<keyword evidence="6 8" id="KW-0408">Iron</keyword>
<keyword evidence="8" id="KW-1003">Cell membrane</keyword>
<keyword evidence="12" id="KW-1185">Reference proteome</keyword>
<feature type="binding site" evidence="8">
    <location>
        <position position="379"/>
    </location>
    <ligand>
        <name>[4Fe-4S] cluster</name>
        <dbReference type="ChEBI" id="CHEBI:49883"/>
        <label>1</label>
    </ligand>
</feature>
<feature type="binding site" evidence="8">
    <location>
        <position position="382"/>
    </location>
    <ligand>
        <name>[4Fe-4S] cluster</name>
        <dbReference type="ChEBI" id="CHEBI:49883"/>
        <label>1</label>
    </ligand>
</feature>
<feature type="compositionally biased region" description="Low complexity" evidence="9">
    <location>
        <begin position="557"/>
        <end position="566"/>
    </location>
</feature>
<keyword evidence="8" id="KW-1278">Translocase</keyword>
<feature type="domain" description="4Fe-4S ferredoxin-type" evidence="10">
    <location>
        <begin position="366"/>
        <end position="394"/>
    </location>
</feature>
<keyword evidence="4 8" id="KW-0677">Repeat</keyword>
<dbReference type="InterPro" id="IPR019554">
    <property type="entry name" value="Soluble_ligand-bd"/>
</dbReference>
<dbReference type="PANTHER" id="PTHR43034:SF2">
    <property type="entry name" value="ION-TRANSLOCATING OXIDOREDUCTASE COMPLEX SUBUNIT C"/>
    <property type="match status" value="1"/>
</dbReference>
<dbReference type="PROSITE" id="PS00198">
    <property type="entry name" value="4FE4S_FER_1"/>
    <property type="match status" value="1"/>
</dbReference>
<dbReference type="Pfam" id="PF13375">
    <property type="entry name" value="RnfC_N"/>
    <property type="match status" value="1"/>
</dbReference>
<keyword evidence="3 8" id="KW-0479">Metal-binding</keyword>
<dbReference type="Gene3D" id="3.40.50.11540">
    <property type="entry name" value="NADH-ubiquinone oxidoreductase 51kDa subunit"/>
    <property type="match status" value="1"/>
</dbReference>
<organism evidence="11 12">
    <name type="scientific">Rheinheimera tilapiae</name>
    <dbReference type="NCBI Taxonomy" id="875043"/>
    <lineage>
        <taxon>Bacteria</taxon>
        <taxon>Pseudomonadati</taxon>
        <taxon>Pseudomonadota</taxon>
        <taxon>Gammaproteobacteria</taxon>
        <taxon>Chromatiales</taxon>
        <taxon>Chromatiaceae</taxon>
        <taxon>Rheinheimera</taxon>
    </lineage>
</organism>
<comment type="similarity">
    <text evidence="8">Belongs to the 4Fe4S bacterial-type ferredoxin family. RnfC subfamily.</text>
</comment>
<dbReference type="Pfam" id="PF10531">
    <property type="entry name" value="SLBB"/>
    <property type="match status" value="1"/>
</dbReference>
<accession>A0ABV6BGX0</accession>
<keyword evidence="7 8" id="KW-0411">Iron-sulfur</keyword>
<evidence type="ECO:0000313" key="11">
    <source>
        <dbReference type="EMBL" id="MFC0050100.1"/>
    </source>
</evidence>
<evidence type="ECO:0000256" key="8">
    <source>
        <dbReference type="HAMAP-Rule" id="MF_00461"/>
    </source>
</evidence>
<evidence type="ECO:0000259" key="10">
    <source>
        <dbReference type="PROSITE" id="PS51379"/>
    </source>
</evidence>
<dbReference type="InterPro" id="IPR010208">
    <property type="entry name" value="Ion_transpt_RnfC/RsxC"/>
</dbReference>
<comment type="subcellular location">
    <subcellularLocation>
        <location evidence="8">Cell inner membrane</location>
        <topology evidence="8">Peripheral membrane protein</topology>
    </subcellularLocation>
</comment>
<keyword evidence="5 8" id="KW-0249">Electron transport</keyword>
<dbReference type="SUPFAM" id="SSF142019">
    <property type="entry name" value="Nqo1 FMN-binding domain-like"/>
    <property type="match status" value="1"/>
</dbReference>
<feature type="domain" description="4Fe-4S ferredoxin-type" evidence="10">
    <location>
        <begin position="405"/>
        <end position="435"/>
    </location>
</feature>
<evidence type="ECO:0000313" key="12">
    <source>
        <dbReference type="Proteomes" id="UP001589813"/>
    </source>
</evidence>
<evidence type="ECO:0000256" key="3">
    <source>
        <dbReference type="ARBA" id="ARBA00022723"/>
    </source>
</evidence>
<dbReference type="NCBIfam" id="NF003454">
    <property type="entry name" value="PRK05035.1"/>
    <property type="match status" value="1"/>
</dbReference>
<dbReference type="EMBL" id="JBHLXP010000005">
    <property type="protein sequence ID" value="MFC0050100.1"/>
    <property type="molecule type" value="Genomic_DNA"/>
</dbReference>
<dbReference type="InterPro" id="IPR037225">
    <property type="entry name" value="Nuo51_FMN-bd_sf"/>
</dbReference>
<dbReference type="InterPro" id="IPR017900">
    <property type="entry name" value="4Fe4S_Fe_S_CS"/>
</dbReference>
<evidence type="ECO:0000256" key="2">
    <source>
        <dbReference type="ARBA" id="ARBA00022485"/>
    </source>
</evidence>